<gene>
    <name evidence="1" type="ORF">POPTR_019G085300</name>
</gene>
<dbReference type="AlphaFoldDB" id="A0A2K1WRL2"/>
<accession>A0A2K1WRL2</accession>
<evidence type="ECO:0000313" key="1">
    <source>
        <dbReference type="EMBL" id="PNS91172.1"/>
    </source>
</evidence>
<dbReference type="InParanoid" id="A0A2K1WRL2"/>
<dbReference type="Proteomes" id="UP000006729">
    <property type="component" value="Chromosome 19"/>
</dbReference>
<reference evidence="1 2" key="1">
    <citation type="journal article" date="2006" name="Science">
        <title>The genome of black cottonwood, Populus trichocarpa (Torr. &amp; Gray).</title>
        <authorList>
            <person name="Tuskan G.A."/>
            <person name="Difazio S."/>
            <person name="Jansson S."/>
            <person name="Bohlmann J."/>
            <person name="Grigoriev I."/>
            <person name="Hellsten U."/>
            <person name="Putnam N."/>
            <person name="Ralph S."/>
            <person name="Rombauts S."/>
            <person name="Salamov A."/>
            <person name="Schein J."/>
            <person name="Sterck L."/>
            <person name="Aerts A."/>
            <person name="Bhalerao R.R."/>
            <person name="Bhalerao R.P."/>
            <person name="Blaudez D."/>
            <person name="Boerjan W."/>
            <person name="Brun A."/>
            <person name="Brunner A."/>
            <person name="Busov V."/>
            <person name="Campbell M."/>
            <person name="Carlson J."/>
            <person name="Chalot M."/>
            <person name="Chapman J."/>
            <person name="Chen G.L."/>
            <person name="Cooper D."/>
            <person name="Coutinho P.M."/>
            <person name="Couturier J."/>
            <person name="Covert S."/>
            <person name="Cronk Q."/>
            <person name="Cunningham R."/>
            <person name="Davis J."/>
            <person name="Degroeve S."/>
            <person name="Dejardin A."/>
            <person name="Depamphilis C."/>
            <person name="Detter J."/>
            <person name="Dirks B."/>
            <person name="Dubchak I."/>
            <person name="Duplessis S."/>
            <person name="Ehlting J."/>
            <person name="Ellis B."/>
            <person name="Gendler K."/>
            <person name="Goodstein D."/>
            <person name="Gribskov M."/>
            <person name="Grimwood J."/>
            <person name="Groover A."/>
            <person name="Gunter L."/>
            <person name="Hamberger B."/>
            <person name="Heinze B."/>
            <person name="Helariutta Y."/>
            <person name="Henrissat B."/>
            <person name="Holligan D."/>
            <person name="Holt R."/>
            <person name="Huang W."/>
            <person name="Islam-Faridi N."/>
            <person name="Jones S."/>
            <person name="Jones-Rhoades M."/>
            <person name="Jorgensen R."/>
            <person name="Joshi C."/>
            <person name="Kangasjarvi J."/>
            <person name="Karlsson J."/>
            <person name="Kelleher C."/>
            <person name="Kirkpatrick R."/>
            <person name="Kirst M."/>
            <person name="Kohler A."/>
            <person name="Kalluri U."/>
            <person name="Larimer F."/>
            <person name="Leebens-Mack J."/>
            <person name="Leple J.C."/>
            <person name="Locascio P."/>
            <person name="Lou Y."/>
            <person name="Lucas S."/>
            <person name="Martin F."/>
            <person name="Montanini B."/>
            <person name="Napoli C."/>
            <person name="Nelson D.R."/>
            <person name="Nelson C."/>
            <person name="Nieminen K."/>
            <person name="Nilsson O."/>
            <person name="Pereda V."/>
            <person name="Peter G."/>
            <person name="Philippe R."/>
            <person name="Pilate G."/>
            <person name="Poliakov A."/>
            <person name="Razumovskaya J."/>
            <person name="Richardson P."/>
            <person name="Rinaldi C."/>
            <person name="Ritland K."/>
            <person name="Rouze P."/>
            <person name="Ryaboy D."/>
            <person name="Schmutz J."/>
            <person name="Schrader J."/>
            <person name="Segerman B."/>
            <person name="Shin H."/>
            <person name="Siddiqui A."/>
            <person name="Sterky F."/>
            <person name="Terry A."/>
            <person name="Tsai C.J."/>
            <person name="Uberbacher E."/>
            <person name="Unneberg P."/>
            <person name="Vahala J."/>
            <person name="Wall K."/>
            <person name="Wessler S."/>
            <person name="Yang G."/>
            <person name="Yin T."/>
            <person name="Douglas C."/>
            <person name="Marra M."/>
            <person name="Sandberg G."/>
            <person name="Van de Peer Y."/>
            <person name="Rokhsar D."/>
        </authorList>
    </citation>
    <scope>NUCLEOTIDE SEQUENCE [LARGE SCALE GENOMIC DNA]</scope>
    <source>
        <strain evidence="2">cv. Nisqually</strain>
    </source>
</reference>
<keyword evidence="2" id="KW-1185">Reference proteome</keyword>
<name>A0A2K1WRL2_POPTR</name>
<protein>
    <submittedName>
        <fullName evidence="1">Uncharacterized protein</fullName>
    </submittedName>
</protein>
<sequence length="82" mass="9142">MDTARHVHSCSRSQISSSSVNNFGLQQCCFAGLCIPFLSSKCNSLDLYPGFIFPSSDCFLPPHIIFKIEVSKNIILTMVIVW</sequence>
<dbReference type="EMBL" id="CM009308">
    <property type="protein sequence ID" value="PNS91172.1"/>
    <property type="molecule type" value="Genomic_DNA"/>
</dbReference>
<proteinExistence type="predicted"/>
<organism evidence="1 2">
    <name type="scientific">Populus trichocarpa</name>
    <name type="common">Western balsam poplar</name>
    <name type="synonym">Populus balsamifera subsp. trichocarpa</name>
    <dbReference type="NCBI Taxonomy" id="3694"/>
    <lineage>
        <taxon>Eukaryota</taxon>
        <taxon>Viridiplantae</taxon>
        <taxon>Streptophyta</taxon>
        <taxon>Embryophyta</taxon>
        <taxon>Tracheophyta</taxon>
        <taxon>Spermatophyta</taxon>
        <taxon>Magnoliopsida</taxon>
        <taxon>eudicotyledons</taxon>
        <taxon>Gunneridae</taxon>
        <taxon>Pentapetalae</taxon>
        <taxon>rosids</taxon>
        <taxon>fabids</taxon>
        <taxon>Malpighiales</taxon>
        <taxon>Salicaceae</taxon>
        <taxon>Saliceae</taxon>
        <taxon>Populus</taxon>
    </lineage>
</organism>
<evidence type="ECO:0000313" key="2">
    <source>
        <dbReference type="Proteomes" id="UP000006729"/>
    </source>
</evidence>